<dbReference type="PRINTS" id="PR00038">
    <property type="entry name" value="HTHLUXR"/>
</dbReference>
<dbReference type="AlphaFoldDB" id="A0A5C8ZN40"/>
<accession>A0A5C8ZN40</accession>
<dbReference type="SUPFAM" id="SSF46894">
    <property type="entry name" value="C-terminal effector domain of the bipartite response regulators"/>
    <property type="match status" value="1"/>
</dbReference>
<keyword evidence="1" id="KW-0805">Transcription regulation</keyword>
<dbReference type="SUPFAM" id="SSF55785">
    <property type="entry name" value="PYP-like sensor domain (PAS domain)"/>
    <property type="match status" value="1"/>
</dbReference>
<dbReference type="GO" id="GO:0003677">
    <property type="term" value="F:DNA binding"/>
    <property type="evidence" value="ECO:0007669"/>
    <property type="project" value="UniProtKB-KW"/>
</dbReference>
<reference evidence="6 7" key="1">
    <citation type="submission" date="2019-08" db="EMBL/GenBank/DDBJ databases">
        <title>Parahaliea maris sp. nov., isolated from the surface seawater.</title>
        <authorList>
            <person name="Liu Y."/>
        </authorList>
    </citation>
    <scope>NUCLEOTIDE SEQUENCE [LARGE SCALE GENOMIC DNA]</scope>
    <source>
        <strain evidence="6 7">S2-26</strain>
    </source>
</reference>
<dbReference type="NCBIfam" id="TIGR00229">
    <property type="entry name" value="sensory_box"/>
    <property type="match status" value="1"/>
</dbReference>
<dbReference type="OrthoDB" id="6387410at2"/>
<dbReference type="Gene3D" id="1.10.10.10">
    <property type="entry name" value="Winged helix-like DNA-binding domain superfamily/Winged helix DNA-binding domain"/>
    <property type="match status" value="1"/>
</dbReference>
<comment type="caution">
    <text evidence="6">The sequence shown here is derived from an EMBL/GenBank/DDBJ whole genome shotgun (WGS) entry which is preliminary data.</text>
</comment>
<dbReference type="PANTHER" id="PTHR44688">
    <property type="entry name" value="DNA-BINDING TRANSCRIPTIONAL ACTIVATOR DEVR_DOSR"/>
    <property type="match status" value="1"/>
</dbReference>
<evidence type="ECO:0000259" key="5">
    <source>
        <dbReference type="PROSITE" id="PS50112"/>
    </source>
</evidence>
<sequence>MLIPDLDFDVDTLALENCALMATNPALEMVYWSPGAEQLLGFTRADVLGRLPFEVFMSPEDFAVAADYCSQLMSAAPADVELQARYNAHTAAGGRLSCDWYHQRVYSGENGALMLVLCLVVPAAGDGFQVACQAAVDRYAETVQCWLEDREQRWQGWSRLFNERCNAMRFEHGPYAELTPRERELVEELARSTRLKLVARNLGISLNTARNHLKSVFTKLEIHSQEQLIREVRAMAPPQRGSY</sequence>
<dbReference type="Gene3D" id="3.30.450.20">
    <property type="entry name" value="PAS domain"/>
    <property type="match status" value="1"/>
</dbReference>
<evidence type="ECO:0000313" key="6">
    <source>
        <dbReference type="EMBL" id="TXS89172.1"/>
    </source>
</evidence>
<evidence type="ECO:0000256" key="3">
    <source>
        <dbReference type="ARBA" id="ARBA00023163"/>
    </source>
</evidence>
<dbReference type="SMART" id="SM00091">
    <property type="entry name" value="PAS"/>
    <property type="match status" value="1"/>
</dbReference>
<dbReference type="InterPro" id="IPR035965">
    <property type="entry name" value="PAS-like_dom_sf"/>
</dbReference>
<dbReference type="PANTHER" id="PTHR44688:SF16">
    <property type="entry name" value="DNA-BINDING TRANSCRIPTIONAL ACTIVATOR DEVR_DOSR"/>
    <property type="match status" value="1"/>
</dbReference>
<evidence type="ECO:0000259" key="4">
    <source>
        <dbReference type="PROSITE" id="PS50043"/>
    </source>
</evidence>
<dbReference type="EMBL" id="VRYZ01000010">
    <property type="protein sequence ID" value="TXS89172.1"/>
    <property type="molecule type" value="Genomic_DNA"/>
</dbReference>
<evidence type="ECO:0000313" key="7">
    <source>
        <dbReference type="Proteomes" id="UP000321933"/>
    </source>
</evidence>
<gene>
    <name evidence="6" type="ORF">FVW59_18795</name>
</gene>
<dbReference type="Proteomes" id="UP000321933">
    <property type="component" value="Unassembled WGS sequence"/>
</dbReference>
<dbReference type="InterPro" id="IPR000014">
    <property type="entry name" value="PAS"/>
</dbReference>
<dbReference type="PROSITE" id="PS50043">
    <property type="entry name" value="HTH_LUXR_2"/>
    <property type="match status" value="1"/>
</dbReference>
<name>A0A5C8ZN40_9GAMM</name>
<organism evidence="6 7">
    <name type="scientific">Parahaliea aestuarii</name>
    <dbReference type="NCBI Taxonomy" id="1852021"/>
    <lineage>
        <taxon>Bacteria</taxon>
        <taxon>Pseudomonadati</taxon>
        <taxon>Pseudomonadota</taxon>
        <taxon>Gammaproteobacteria</taxon>
        <taxon>Cellvibrionales</taxon>
        <taxon>Halieaceae</taxon>
        <taxon>Parahaliea</taxon>
    </lineage>
</organism>
<keyword evidence="2" id="KW-0238">DNA-binding</keyword>
<dbReference type="GO" id="GO:0006355">
    <property type="term" value="P:regulation of DNA-templated transcription"/>
    <property type="evidence" value="ECO:0007669"/>
    <property type="project" value="InterPro"/>
</dbReference>
<dbReference type="SMART" id="SM00421">
    <property type="entry name" value="HTH_LUXR"/>
    <property type="match status" value="1"/>
</dbReference>
<dbReference type="CDD" id="cd00130">
    <property type="entry name" value="PAS"/>
    <property type="match status" value="1"/>
</dbReference>
<dbReference type="InterPro" id="IPR000792">
    <property type="entry name" value="Tscrpt_reg_LuxR_C"/>
</dbReference>
<dbReference type="InterPro" id="IPR036388">
    <property type="entry name" value="WH-like_DNA-bd_sf"/>
</dbReference>
<dbReference type="PROSITE" id="PS50112">
    <property type="entry name" value="PAS"/>
    <property type="match status" value="1"/>
</dbReference>
<keyword evidence="3" id="KW-0804">Transcription</keyword>
<dbReference type="RefSeq" id="WP_148065923.1">
    <property type="nucleotide sequence ID" value="NZ_VRYZ01000010.1"/>
</dbReference>
<proteinExistence type="predicted"/>
<dbReference type="InterPro" id="IPR016032">
    <property type="entry name" value="Sig_transdc_resp-reg_C-effctor"/>
</dbReference>
<evidence type="ECO:0000256" key="1">
    <source>
        <dbReference type="ARBA" id="ARBA00023015"/>
    </source>
</evidence>
<feature type="domain" description="PAS" evidence="5">
    <location>
        <begin position="29"/>
        <end position="76"/>
    </location>
</feature>
<dbReference type="CDD" id="cd06170">
    <property type="entry name" value="LuxR_C_like"/>
    <property type="match status" value="1"/>
</dbReference>
<dbReference type="Pfam" id="PF00196">
    <property type="entry name" value="GerE"/>
    <property type="match status" value="1"/>
</dbReference>
<evidence type="ECO:0000256" key="2">
    <source>
        <dbReference type="ARBA" id="ARBA00023125"/>
    </source>
</evidence>
<keyword evidence="7" id="KW-1185">Reference proteome</keyword>
<feature type="domain" description="HTH luxR-type" evidence="4">
    <location>
        <begin position="171"/>
        <end position="236"/>
    </location>
</feature>
<protein>
    <submittedName>
        <fullName evidence="6">PAS domain-containing protein</fullName>
    </submittedName>
</protein>